<name>A0ABQ9NL41_9PEZI</name>
<evidence type="ECO:0000256" key="1">
    <source>
        <dbReference type="SAM" id="MobiDB-lite"/>
    </source>
</evidence>
<dbReference type="EMBL" id="JAPDRL010000063">
    <property type="protein sequence ID" value="KAJ9660747.1"/>
    <property type="molecule type" value="Genomic_DNA"/>
</dbReference>
<feature type="region of interest" description="Disordered" evidence="1">
    <location>
        <begin position="1"/>
        <end position="167"/>
    </location>
</feature>
<dbReference type="PANTHER" id="PTHR42051">
    <property type="entry name" value="MEIOTICALLY UP-REGULATED PROTEIN PB1A10.08"/>
    <property type="match status" value="1"/>
</dbReference>
<feature type="compositionally biased region" description="Low complexity" evidence="1">
    <location>
        <begin position="108"/>
        <end position="119"/>
    </location>
</feature>
<organism evidence="2 3">
    <name type="scientific">Coniosporium apollinis</name>
    <dbReference type="NCBI Taxonomy" id="61459"/>
    <lineage>
        <taxon>Eukaryota</taxon>
        <taxon>Fungi</taxon>
        <taxon>Dikarya</taxon>
        <taxon>Ascomycota</taxon>
        <taxon>Pezizomycotina</taxon>
        <taxon>Dothideomycetes</taxon>
        <taxon>Dothideomycetes incertae sedis</taxon>
        <taxon>Coniosporium</taxon>
    </lineage>
</organism>
<feature type="compositionally biased region" description="Polar residues" evidence="1">
    <location>
        <begin position="216"/>
        <end position="227"/>
    </location>
</feature>
<accession>A0ABQ9NL41</accession>
<feature type="compositionally biased region" description="Basic residues" evidence="1">
    <location>
        <begin position="399"/>
        <end position="410"/>
    </location>
</feature>
<comment type="caution">
    <text evidence="2">The sequence shown here is derived from an EMBL/GenBank/DDBJ whole genome shotgun (WGS) entry which is preliminary data.</text>
</comment>
<feature type="compositionally biased region" description="Low complexity" evidence="1">
    <location>
        <begin position="74"/>
        <end position="86"/>
    </location>
</feature>
<protein>
    <submittedName>
        <fullName evidence="2">Uncharacterized protein</fullName>
    </submittedName>
</protein>
<dbReference type="PANTHER" id="PTHR42051:SF1">
    <property type="entry name" value="MEIOTICALLY UP-REGULATED PROTEIN PB1A10.08"/>
    <property type="match status" value="1"/>
</dbReference>
<dbReference type="Proteomes" id="UP001172684">
    <property type="component" value="Unassembled WGS sequence"/>
</dbReference>
<feature type="region of interest" description="Disordered" evidence="1">
    <location>
        <begin position="394"/>
        <end position="426"/>
    </location>
</feature>
<keyword evidence="3" id="KW-1185">Reference proteome</keyword>
<feature type="compositionally biased region" description="Polar residues" evidence="1">
    <location>
        <begin position="18"/>
        <end position="31"/>
    </location>
</feature>
<dbReference type="InterPro" id="IPR034443">
    <property type="entry name" value="PB1A10.08"/>
</dbReference>
<reference evidence="2" key="1">
    <citation type="submission" date="2022-10" db="EMBL/GenBank/DDBJ databases">
        <title>Culturing micro-colonial fungi from biological soil crusts in the Mojave desert and describing Neophaeococcomyces mojavensis, and introducing the new genera and species Taxawa tesnikishii.</title>
        <authorList>
            <person name="Kurbessoian T."/>
            <person name="Stajich J.E."/>
        </authorList>
    </citation>
    <scope>NUCLEOTIDE SEQUENCE</scope>
    <source>
        <strain evidence="2">TK_1</strain>
    </source>
</reference>
<feature type="region of interest" description="Disordered" evidence="1">
    <location>
        <begin position="179"/>
        <end position="247"/>
    </location>
</feature>
<gene>
    <name evidence="2" type="ORF">H2201_006826</name>
</gene>
<feature type="compositionally biased region" description="Basic and acidic residues" evidence="1">
    <location>
        <begin position="135"/>
        <end position="157"/>
    </location>
</feature>
<sequence>MMVPRSYNYMASSLSSSQTYSEKSMGTQQVRPRSVPLERKERKETGKPGISSPPARTIAEPMHSEPVIIPPPSQRRAAAATQTVRSRGQHGGTRTNPSGSAHKPDALPPAVAALLAVTAIPPPKNTHLRRRRSRSSADRRISIDELVRSWREDDKPISSEGYGSPMDLLLERSDESEHDYLSSARASSEERVYPASRSTSSDSIPSIPSLGDDNHSLLSLSNPSTPGSALKRPSTERKERVLSSPPAENCALDHPLLRFPLDDYEDKIPVPLPNLETPTKVPPATLRASFKSNLTASLQALKSAAKSFSNFTAPSVPADDFLTRSLLSPRFTSEMRPKPLQGVPTPALRRYLNPTAVARPVSRADLSTQLHEALLIGTASFDDVDNTAPMIQLQTYERRHSRSTSRRRRSPSPGSAHEAIDPQSEAGRALLAPAVRQREPRENSDFLRVIVLEMNMRREGKLDAKAMGKARVWLPPRKTGAAGAQDVPGRVPLRWRGMAVDD</sequence>
<feature type="compositionally biased region" description="Basic and acidic residues" evidence="1">
    <location>
        <begin position="36"/>
        <end position="46"/>
    </location>
</feature>
<evidence type="ECO:0000313" key="2">
    <source>
        <dbReference type="EMBL" id="KAJ9660747.1"/>
    </source>
</evidence>
<proteinExistence type="predicted"/>
<feature type="compositionally biased region" description="Low complexity" evidence="1">
    <location>
        <begin position="196"/>
        <end position="209"/>
    </location>
</feature>
<evidence type="ECO:0000313" key="3">
    <source>
        <dbReference type="Proteomes" id="UP001172684"/>
    </source>
</evidence>